<reference evidence="2" key="1">
    <citation type="submission" date="2020-05" db="EMBL/GenBank/DDBJ databases">
        <authorList>
            <person name="Chiriac C."/>
            <person name="Salcher M."/>
            <person name="Ghai R."/>
            <person name="Kavagutti S V."/>
        </authorList>
    </citation>
    <scope>NUCLEOTIDE SEQUENCE</scope>
</reference>
<sequence>MEKTCDDVMYPHLIRTLKERENPNLTPVQKRALTKRLKNQVICSFGWESMNDLPVVIKMVEANNWSLTVELLTKLLNFVAYQKSLDTETV</sequence>
<evidence type="ECO:0000313" key="2">
    <source>
        <dbReference type="EMBL" id="CAB4220430.1"/>
    </source>
</evidence>
<accession>A0A6J5SYQ8</accession>
<organism evidence="2">
    <name type="scientific">uncultured Caudovirales phage</name>
    <dbReference type="NCBI Taxonomy" id="2100421"/>
    <lineage>
        <taxon>Viruses</taxon>
        <taxon>Duplodnaviria</taxon>
        <taxon>Heunggongvirae</taxon>
        <taxon>Uroviricota</taxon>
        <taxon>Caudoviricetes</taxon>
        <taxon>Peduoviridae</taxon>
        <taxon>Maltschvirus</taxon>
        <taxon>Maltschvirus maltsch</taxon>
    </lineage>
</organism>
<dbReference type="EMBL" id="LR797497">
    <property type="protein sequence ID" value="CAB4220430.1"/>
    <property type="molecule type" value="Genomic_DNA"/>
</dbReference>
<name>A0A6J5SYQ8_9CAUD</name>
<proteinExistence type="predicted"/>
<protein>
    <submittedName>
        <fullName evidence="2">Uncharacterized protein</fullName>
    </submittedName>
</protein>
<evidence type="ECO:0000313" key="1">
    <source>
        <dbReference type="EMBL" id="CAB4178725.1"/>
    </source>
</evidence>
<dbReference type="EMBL" id="LR796977">
    <property type="protein sequence ID" value="CAB4178725.1"/>
    <property type="molecule type" value="Genomic_DNA"/>
</dbReference>
<gene>
    <name evidence="1" type="ORF">UFOVP1030_11</name>
    <name evidence="2" type="ORF">UFOVP1634_30</name>
</gene>